<comment type="caution">
    <text evidence="2">The sequence shown here is derived from an EMBL/GenBank/DDBJ whole genome shotgun (WGS) entry which is preliminary data.</text>
</comment>
<reference evidence="2 3" key="1">
    <citation type="journal article" date="2020" name="Nature">
        <title>Six reference-quality genomes reveal evolution of bat adaptations.</title>
        <authorList>
            <person name="Jebb D."/>
            <person name="Huang Z."/>
            <person name="Pippel M."/>
            <person name="Hughes G.M."/>
            <person name="Lavrichenko K."/>
            <person name="Devanna P."/>
            <person name="Winkler S."/>
            <person name="Jermiin L.S."/>
            <person name="Skirmuntt E.C."/>
            <person name="Katzourakis A."/>
            <person name="Burkitt-Gray L."/>
            <person name="Ray D.A."/>
            <person name="Sullivan K.A.M."/>
            <person name="Roscito J.G."/>
            <person name="Kirilenko B.M."/>
            <person name="Davalos L.M."/>
            <person name="Corthals A.P."/>
            <person name="Power M.L."/>
            <person name="Jones G."/>
            <person name="Ransome R.D."/>
            <person name="Dechmann D.K.N."/>
            <person name="Locatelli A.G."/>
            <person name="Puechmaille S.J."/>
            <person name="Fedrigo O."/>
            <person name="Jarvis E.D."/>
            <person name="Hiller M."/>
            <person name="Vernes S.C."/>
            <person name="Myers E.W."/>
            <person name="Teeling E.C."/>
        </authorList>
    </citation>
    <scope>NUCLEOTIDE SEQUENCE [LARGE SCALE GENOMIC DNA]</scope>
    <source>
        <strain evidence="2">MPipKuh1</strain>
        <tissue evidence="2">Flight muscle</tissue>
    </source>
</reference>
<dbReference type="AlphaFoldDB" id="A0A7J7VAM4"/>
<dbReference type="GO" id="GO:0030544">
    <property type="term" value="F:Hsp70 protein binding"/>
    <property type="evidence" value="ECO:0007669"/>
    <property type="project" value="TreeGrafter"/>
</dbReference>
<evidence type="ECO:0000313" key="2">
    <source>
        <dbReference type="EMBL" id="KAF6322213.1"/>
    </source>
</evidence>
<keyword evidence="3" id="KW-1185">Reference proteome</keyword>
<feature type="region of interest" description="Disordered" evidence="1">
    <location>
        <begin position="40"/>
        <end position="130"/>
    </location>
</feature>
<dbReference type="GO" id="GO:0071218">
    <property type="term" value="P:cellular response to misfolded protein"/>
    <property type="evidence" value="ECO:0007669"/>
    <property type="project" value="TreeGrafter"/>
</dbReference>
<dbReference type="Proteomes" id="UP000558488">
    <property type="component" value="Unassembled WGS sequence"/>
</dbReference>
<evidence type="ECO:0000313" key="3">
    <source>
        <dbReference type="Proteomes" id="UP000558488"/>
    </source>
</evidence>
<feature type="compositionally biased region" description="Polar residues" evidence="1">
    <location>
        <begin position="49"/>
        <end position="67"/>
    </location>
</feature>
<dbReference type="PANTHER" id="PTHR43908">
    <property type="entry name" value="AT29763P-RELATED"/>
    <property type="match status" value="1"/>
</dbReference>
<organism evidence="2 3">
    <name type="scientific">Pipistrellus kuhlii</name>
    <name type="common">Kuhl's pipistrelle</name>
    <dbReference type="NCBI Taxonomy" id="59472"/>
    <lineage>
        <taxon>Eukaryota</taxon>
        <taxon>Metazoa</taxon>
        <taxon>Chordata</taxon>
        <taxon>Craniata</taxon>
        <taxon>Vertebrata</taxon>
        <taxon>Euteleostomi</taxon>
        <taxon>Mammalia</taxon>
        <taxon>Eutheria</taxon>
        <taxon>Laurasiatheria</taxon>
        <taxon>Chiroptera</taxon>
        <taxon>Yangochiroptera</taxon>
        <taxon>Vespertilionidae</taxon>
        <taxon>Pipistrellus</taxon>
    </lineage>
</organism>
<gene>
    <name evidence="2" type="ORF">mPipKuh1_003927</name>
</gene>
<feature type="compositionally biased region" description="Gly residues" evidence="1">
    <location>
        <begin position="85"/>
        <end position="95"/>
    </location>
</feature>
<keyword evidence="2" id="KW-0346">Stress response</keyword>
<dbReference type="GO" id="GO:0005789">
    <property type="term" value="C:endoplasmic reticulum membrane"/>
    <property type="evidence" value="ECO:0007669"/>
    <property type="project" value="TreeGrafter"/>
</dbReference>
<sequence>MESNKDEAERCISIALKAIQSNQPDRALRFLEKAQRLYPTPRVRGLIESLNQKPPSTGDQPQPTDTTHATRRKASGSDAPSANGEAGGGGGGGEPTKGYTADQVAAVKSHRHSVCRAQQPGEEEAVRPVR</sequence>
<protein>
    <submittedName>
        <fullName evidence="2">DnaJ heat shock protein family (Hsp40) member B12</fullName>
    </submittedName>
</protein>
<proteinExistence type="predicted"/>
<dbReference type="InterPro" id="IPR051100">
    <property type="entry name" value="DnaJ_subfamily_B/C"/>
</dbReference>
<name>A0A7J7VAM4_PIPKU</name>
<dbReference type="PANTHER" id="PTHR43908:SF8">
    <property type="entry name" value="DNAJ HOMOLOG SUBFAMILY B MEMBER 12"/>
    <property type="match status" value="1"/>
</dbReference>
<dbReference type="EMBL" id="JACAGB010000015">
    <property type="protein sequence ID" value="KAF6322213.1"/>
    <property type="molecule type" value="Genomic_DNA"/>
</dbReference>
<evidence type="ECO:0000256" key="1">
    <source>
        <dbReference type="SAM" id="MobiDB-lite"/>
    </source>
</evidence>
<accession>A0A7J7VAM4</accession>